<feature type="transmembrane region" description="Helical" evidence="6">
    <location>
        <begin position="179"/>
        <end position="199"/>
    </location>
</feature>
<dbReference type="Pfam" id="PF00083">
    <property type="entry name" value="Sugar_tr"/>
    <property type="match status" value="1"/>
</dbReference>
<feature type="transmembrane region" description="Helical" evidence="6">
    <location>
        <begin position="391"/>
        <end position="412"/>
    </location>
</feature>
<dbReference type="PROSITE" id="PS00217">
    <property type="entry name" value="SUGAR_TRANSPORT_2"/>
    <property type="match status" value="1"/>
</dbReference>
<feature type="region of interest" description="Disordered" evidence="5">
    <location>
        <begin position="851"/>
        <end position="962"/>
    </location>
</feature>
<keyword evidence="3 6" id="KW-1133">Transmembrane helix</keyword>
<feature type="transmembrane region" description="Helical" evidence="6">
    <location>
        <begin position="12"/>
        <end position="32"/>
    </location>
</feature>
<feature type="transmembrane region" description="Helical" evidence="6">
    <location>
        <begin position="633"/>
        <end position="656"/>
    </location>
</feature>
<feature type="transmembrane region" description="Helical" evidence="6">
    <location>
        <begin position="320"/>
        <end position="343"/>
    </location>
</feature>
<dbReference type="WBParaSite" id="PSAMB.scaffold757size41823.g8440.t1">
    <property type="protein sequence ID" value="PSAMB.scaffold757size41823.g8440.t1"/>
    <property type="gene ID" value="PSAMB.scaffold757size41823.g8440"/>
</dbReference>
<feature type="compositionally biased region" description="Basic and acidic residues" evidence="5">
    <location>
        <begin position="937"/>
        <end position="961"/>
    </location>
</feature>
<proteinExistence type="predicted"/>
<evidence type="ECO:0000256" key="3">
    <source>
        <dbReference type="ARBA" id="ARBA00022989"/>
    </source>
</evidence>
<sequence length="1019" mass="113081">MMSVTLTPTIYAVLGCVAAVGNVVLVFVLMLAGRRIYRGNRKNSDATAVDGQSSLLFHLPNISHNAWKWRSTAVVLSVGVISFGQVYHDSVVDNLLPAVEPWLIQNYGSITAGHSAWSFSVSVRQIGELIGCLMSIVADRYGRKGPLLFSAVTVIMGGALCSVVLMVPYGLWPVTAGRFLIGIGAGMSQVVGSALLAEIPPIRSRGLVLGTLTAWACVGELAGMLISLPDLLGTADRWPWAMTAGVVLAPIALLILWFTPESPRFLLLNHRQKDGLQSLRFYQSSKDWDSSIEDIEQEMADDNAQRVWSLREVFSRFSDWNFISPLIIAAFIEGFVHIDDWIWLSYSTEVFLEAGIKDYYAQYASLLMSIPQAAISVLLTFYLESFSRKDLIIIPTLGSAFFASIAIISLGMSRTGAVWSLLVPVMAAADLFTAAIASESVYAVVPELFGQRDRVLGTAIGGACQNLIGGIITMVVLRMFATFGAAMTLVPFVLVNILYSLLVWTRVPETGGKSFLSISQSFRSLPLVPSCEGHQKFGLLDKSKKSLVVLFSSSHASNENLEMTTIVDNNQSFSSENIHNGSVLVQIKDRSTYHIALWTTFALCLFHGITSGIPILTSCFAEARTICVLVAQIAWWLSCAAGVFIIVISFSMYALLLPRAVQSTFDELSIAAQRNYSAIVPLQERFNCCSVDYKPDLSNPEKIKRYEPVNVNFSCSTRSTLIMSKLAHSDDAWMVLKSQQPQKESCTEVLLSYFPGKTRWTWLLIAAAVPQTAFSWLFFFNCFFIACVWYERLHHAEESSPTTVGLAERRSTEQENEREECIQNSRMRAMDESTRKLYYNDENDAPSEIEVNQLSIHKLTNNTRKPLQRSLRRKPMKEPEQEQQTDLRNQAMSDSYNSTTESEAPPSKPPTAANKPILRFTEPTKLPRQHSLPESIEDSRVHADDISEENRRLLSGPRRESSIAMVSSYRKKLPHYRLRLTPDESMSVVTEEARTPTSPLAPSPSANTNDVLESDETSV</sequence>
<dbReference type="PANTHER" id="PTHR23503:SF115">
    <property type="entry name" value="MAJOR FACILITATOR SUPERFAMILY (MFS) PROFILE DOMAIN-CONTAINING PROTEIN"/>
    <property type="match status" value="1"/>
</dbReference>
<evidence type="ECO:0000256" key="5">
    <source>
        <dbReference type="SAM" id="MobiDB-lite"/>
    </source>
</evidence>
<evidence type="ECO:0000313" key="8">
    <source>
        <dbReference type="Proteomes" id="UP000887566"/>
    </source>
</evidence>
<dbReference type="Gene3D" id="1.20.1250.20">
    <property type="entry name" value="MFS general substrate transporter like domains"/>
    <property type="match status" value="1"/>
</dbReference>
<feature type="transmembrane region" description="Helical" evidence="6">
    <location>
        <begin position="455"/>
        <end position="477"/>
    </location>
</feature>
<dbReference type="InterPro" id="IPR020846">
    <property type="entry name" value="MFS_dom"/>
</dbReference>
<keyword evidence="2 6" id="KW-0812">Transmembrane</keyword>
<feature type="transmembrane region" description="Helical" evidence="6">
    <location>
        <begin position="760"/>
        <end position="779"/>
    </location>
</feature>
<feature type="transmembrane region" description="Helical" evidence="6">
    <location>
        <begin position="483"/>
        <end position="504"/>
    </location>
</feature>
<evidence type="ECO:0000256" key="2">
    <source>
        <dbReference type="ARBA" id="ARBA00022692"/>
    </source>
</evidence>
<feature type="region of interest" description="Disordered" evidence="5">
    <location>
        <begin position="800"/>
        <end position="827"/>
    </location>
</feature>
<feature type="transmembrane region" description="Helical" evidence="6">
    <location>
        <begin position="238"/>
        <end position="258"/>
    </location>
</feature>
<dbReference type="Proteomes" id="UP000887566">
    <property type="component" value="Unplaced"/>
</dbReference>
<feature type="compositionally biased region" description="Basic residues" evidence="5">
    <location>
        <begin position="866"/>
        <end position="875"/>
    </location>
</feature>
<feature type="domain" description="Major facilitator superfamily (MFS) profile" evidence="7">
    <location>
        <begin position="74"/>
        <end position="511"/>
    </location>
</feature>
<dbReference type="PANTHER" id="PTHR23503">
    <property type="entry name" value="SOLUTE CARRIER FAMILY 2"/>
    <property type="match status" value="1"/>
</dbReference>
<dbReference type="GO" id="GO:0016020">
    <property type="term" value="C:membrane"/>
    <property type="evidence" value="ECO:0007669"/>
    <property type="project" value="UniProtKB-SubCell"/>
</dbReference>
<dbReference type="InterPro" id="IPR045263">
    <property type="entry name" value="GLUT"/>
</dbReference>
<protein>
    <submittedName>
        <fullName evidence="9">Major facilitator superfamily (MFS) profile domain-containing protein</fullName>
    </submittedName>
</protein>
<feature type="compositionally biased region" description="Polar residues" evidence="5">
    <location>
        <begin position="851"/>
        <end position="865"/>
    </location>
</feature>
<feature type="transmembrane region" description="Helical" evidence="6">
    <location>
        <begin position="595"/>
        <end position="613"/>
    </location>
</feature>
<feature type="compositionally biased region" description="Basic and acidic residues" evidence="5">
    <location>
        <begin position="807"/>
        <end position="821"/>
    </location>
</feature>
<feature type="transmembrane region" description="Helical" evidence="6">
    <location>
        <begin position="206"/>
        <end position="226"/>
    </location>
</feature>
<evidence type="ECO:0000313" key="9">
    <source>
        <dbReference type="WBParaSite" id="PSAMB.scaffold757size41823.g8440.t1"/>
    </source>
</evidence>
<reference evidence="9" key="1">
    <citation type="submission" date="2022-11" db="UniProtKB">
        <authorList>
            <consortium name="WormBaseParasite"/>
        </authorList>
    </citation>
    <scope>IDENTIFICATION</scope>
</reference>
<organism evidence="8 9">
    <name type="scientific">Plectus sambesii</name>
    <dbReference type="NCBI Taxonomy" id="2011161"/>
    <lineage>
        <taxon>Eukaryota</taxon>
        <taxon>Metazoa</taxon>
        <taxon>Ecdysozoa</taxon>
        <taxon>Nematoda</taxon>
        <taxon>Chromadorea</taxon>
        <taxon>Plectida</taxon>
        <taxon>Plectina</taxon>
        <taxon>Plectoidea</taxon>
        <taxon>Plectidae</taxon>
        <taxon>Plectus</taxon>
    </lineage>
</organism>
<evidence type="ECO:0000256" key="1">
    <source>
        <dbReference type="ARBA" id="ARBA00004141"/>
    </source>
</evidence>
<dbReference type="SUPFAM" id="SSF103473">
    <property type="entry name" value="MFS general substrate transporter"/>
    <property type="match status" value="1"/>
</dbReference>
<feature type="region of interest" description="Disordered" evidence="5">
    <location>
        <begin position="982"/>
        <end position="1019"/>
    </location>
</feature>
<evidence type="ECO:0000259" key="7">
    <source>
        <dbReference type="PROSITE" id="PS50850"/>
    </source>
</evidence>
<dbReference type="InterPro" id="IPR005829">
    <property type="entry name" value="Sugar_transporter_CS"/>
</dbReference>
<dbReference type="InterPro" id="IPR005828">
    <property type="entry name" value="MFS_sugar_transport-like"/>
</dbReference>
<feature type="transmembrane region" description="Helical" evidence="6">
    <location>
        <begin position="147"/>
        <end position="167"/>
    </location>
</feature>
<keyword evidence="4 6" id="KW-0472">Membrane</keyword>
<comment type="subcellular location">
    <subcellularLocation>
        <location evidence="1">Membrane</location>
        <topology evidence="1">Multi-pass membrane protein</topology>
    </subcellularLocation>
</comment>
<feature type="transmembrane region" description="Helical" evidence="6">
    <location>
        <begin position="363"/>
        <end position="384"/>
    </location>
</feature>
<feature type="transmembrane region" description="Helical" evidence="6">
    <location>
        <begin position="418"/>
        <end position="443"/>
    </location>
</feature>
<dbReference type="AlphaFoldDB" id="A0A914XCK3"/>
<dbReference type="InterPro" id="IPR036259">
    <property type="entry name" value="MFS_trans_sf"/>
</dbReference>
<evidence type="ECO:0000256" key="4">
    <source>
        <dbReference type="ARBA" id="ARBA00023136"/>
    </source>
</evidence>
<evidence type="ECO:0000256" key="6">
    <source>
        <dbReference type="SAM" id="Phobius"/>
    </source>
</evidence>
<dbReference type="PROSITE" id="PS00216">
    <property type="entry name" value="SUGAR_TRANSPORT_1"/>
    <property type="match status" value="1"/>
</dbReference>
<dbReference type="GO" id="GO:0015149">
    <property type="term" value="F:hexose transmembrane transporter activity"/>
    <property type="evidence" value="ECO:0007669"/>
    <property type="project" value="TreeGrafter"/>
</dbReference>
<feature type="compositionally biased region" description="Low complexity" evidence="5">
    <location>
        <begin position="995"/>
        <end position="1008"/>
    </location>
</feature>
<keyword evidence="8" id="KW-1185">Reference proteome</keyword>
<dbReference type="PROSITE" id="PS50850">
    <property type="entry name" value="MFS"/>
    <property type="match status" value="1"/>
</dbReference>
<feature type="compositionally biased region" description="Polar residues" evidence="5">
    <location>
        <begin position="882"/>
        <end position="902"/>
    </location>
</feature>
<name>A0A914XCK3_9BILA</name>
<accession>A0A914XCK3</accession>